<feature type="compositionally biased region" description="Gly residues" evidence="1">
    <location>
        <begin position="189"/>
        <end position="203"/>
    </location>
</feature>
<feature type="region of interest" description="Disordered" evidence="1">
    <location>
        <begin position="1"/>
        <end position="27"/>
    </location>
</feature>
<protein>
    <submittedName>
        <fullName evidence="2">Uncharacterized protein</fullName>
    </submittedName>
</protein>
<proteinExistence type="predicted"/>
<dbReference type="Proteomes" id="UP000813824">
    <property type="component" value="Unassembled WGS sequence"/>
</dbReference>
<comment type="caution">
    <text evidence="2">The sequence shown here is derived from an EMBL/GenBank/DDBJ whole genome shotgun (WGS) entry which is preliminary data.</text>
</comment>
<organism evidence="2 3">
    <name type="scientific">Cristinia sonorae</name>
    <dbReference type="NCBI Taxonomy" id="1940300"/>
    <lineage>
        <taxon>Eukaryota</taxon>
        <taxon>Fungi</taxon>
        <taxon>Dikarya</taxon>
        <taxon>Basidiomycota</taxon>
        <taxon>Agaricomycotina</taxon>
        <taxon>Agaricomycetes</taxon>
        <taxon>Agaricomycetidae</taxon>
        <taxon>Agaricales</taxon>
        <taxon>Pleurotineae</taxon>
        <taxon>Stephanosporaceae</taxon>
        <taxon>Cristinia</taxon>
    </lineage>
</organism>
<evidence type="ECO:0000313" key="3">
    <source>
        <dbReference type="Proteomes" id="UP000813824"/>
    </source>
</evidence>
<feature type="region of interest" description="Disordered" evidence="1">
    <location>
        <begin position="47"/>
        <end position="114"/>
    </location>
</feature>
<feature type="region of interest" description="Disordered" evidence="1">
    <location>
        <begin position="267"/>
        <end position="288"/>
    </location>
</feature>
<feature type="compositionally biased region" description="Basic and acidic residues" evidence="1">
    <location>
        <begin position="58"/>
        <end position="70"/>
    </location>
</feature>
<feature type="compositionally biased region" description="Pro residues" evidence="1">
    <location>
        <begin position="267"/>
        <end position="282"/>
    </location>
</feature>
<dbReference type="EMBL" id="JAEVFJ010000033">
    <property type="protein sequence ID" value="KAH8092255.1"/>
    <property type="molecule type" value="Genomic_DNA"/>
</dbReference>
<name>A0A8K0UHN9_9AGAR</name>
<evidence type="ECO:0000313" key="2">
    <source>
        <dbReference type="EMBL" id="KAH8092255.1"/>
    </source>
</evidence>
<gene>
    <name evidence="2" type="ORF">BXZ70DRAFT_909616</name>
</gene>
<feature type="compositionally biased region" description="Gly residues" evidence="1">
    <location>
        <begin position="101"/>
        <end position="114"/>
    </location>
</feature>
<dbReference type="AlphaFoldDB" id="A0A8K0UHN9"/>
<keyword evidence="3" id="KW-1185">Reference proteome</keyword>
<feature type="compositionally biased region" description="Basic and acidic residues" evidence="1">
    <location>
        <begin position="158"/>
        <end position="184"/>
    </location>
</feature>
<accession>A0A8K0UHN9</accession>
<reference evidence="2" key="1">
    <citation type="journal article" date="2021" name="New Phytol.">
        <title>Evolutionary innovations through gain and loss of genes in the ectomycorrhizal Boletales.</title>
        <authorList>
            <person name="Wu G."/>
            <person name="Miyauchi S."/>
            <person name="Morin E."/>
            <person name="Kuo A."/>
            <person name="Drula E."/>
            <person name="Varga T."/>
            <person name="Kohler A."/>
            <person name="Feng B."/>
            <person name="Cao Y."/>
            <person name="Lipzen A."/>
            <person name="Daum C."/>
            <person name="Hundley H."/>
            <person name="Pangilinan J."/>
            <person name="Johnson J."/>
            <person name="Barry K."/>
            <person name="LaButti K."/>
            <person name="Ng V."/>
            <person name="Ahrendt S."/>
            <person name="Min B."/>
            <person name="Choi I.G."/>
            <person name="Park H."/>
            <person name="Plett J.M."/>
            <person name="Magnuson J."/>
            <person name="Spatafora J.W."/>
            <person name="Nagy L.G."/>
            <person name="Henrissat B."/>
            <person name="Grigoriev I.V."/>
            <person name="Yang Z.L."/>
            <person name="Xu J."/>
            <person name="Martin F.M."/>
        </authorList>
    </citation>
    <scope>NUCLEOTIDE SEQUENCE</scope>
    <source>
        <strain evidence="2">KKN 215</strain>
    </source>
</reference>
<feature type="region of interest" description="Disordered" evidence="1">
    <location>
        <begin position="158"/>
        <end position="205"/>
    </location>
</feature>
<evidence type="ECO:0000256" key="1">
    <source>
        <dbReference type="SAM" id="MobiDB-lite"/>
    </source>
</evidence>
<sequence length="288" mass="30804">MCDIKPTTGEGSSAMKRRIPGGHAASASETCLDWPVTHQLRRMSEIVEGGGTADDGGEEKWPRRVTEGREKRGRLGGGNSRERGGGGRKWQKNGRGWHGSALGGRQGWQGGGREVAADGSGGIVGGGAAVLLAWQVQVTLQSECVTHRLEGRTVEGQWREGTVDDGAEERNERAEKGRVTEGREKRGRLGGGNSRERGGGGGKWQKKWQRVASISWVADGGGREVARRWPLMGGWSGMVRLRVADSSEGEWQRVASEWPGIRCMPPFPPLGAPSSSPIPTPPCNARGA</sequence>